<dbReference type="SMART" id="SM00249">
    <property type="entry name" value="PHD"/>
    <property type="match status" value="1"/>
</dbReference>
<keyword evidence="1" id="KW-0479">Metal-binding</keyword>
<dbReference type="SUPFAM" id="SSF57903">
    <property type="entry name" value="FYVE/PHD zinc finger"/>
    <property type="match status" value="1"/>
</dbReference>
<keyword evidence="6" id="KW-1185">Reference proteome</keyword>
<feature type="domain" description="Zinc finger PHD-type" evidence="4">
    <location>
        <begin position="54"/>
        <end position="85"/>
    </location>
</feature>
<evidence type="ECO:0000256" key="2">
    <source>
        <dbReference type="ARBA" id="ARBA00022771"/>
    </source>
</evidence>
<evidence type="ECO:0000313" key="6">
    <source>
        <dbReference type="Proteomes" id="UP000261600"/>
    </source>
</evidence>
<dbReference type="InterPro" id="IPR013083">
    <property type="entry name" value="Znf_RING/FYVE/PHD"/>
</dbReference>
<sequence>QDYSCSQKGSVTCHVNGFICVSYPSVLVNVPFPAPPPVVGEDEGDGYETDHQDYCEVCQQGGEIILCDTCPRAYHLVCLEPELDKAPEATIRYE</sequence>
<dbReference type="Proteomes" id="UP000261600">
    <property type="component" value="Unplaced"/>
</dbReference>
<evidence type="ECO:0000256" key="1">
    <source>
        <dbReference type="ARBA" id="ARBA00022723"/>
    </source>
</evidence>
<dbReference type="STRING" id="43700.ENSMALP00000001960"/>
<dbReference type="Ensembl" id="ENSMALT00000002013.1">
    <property type="protein sequence ID" value="ENSMALP00000001960.1"/>
    <property type="gene ID" value="ENSMALG00000001467.1"/>
</dbReference>
<protein>
    <recommendedName>
        <fullName evidence="4">Zinc finger PHD-type domain-containing protein</fullName>
    </recommendedName>
</protein>
<dbReference type="PANTHER" id="PTHR24102">
    <property type="entry name" value="PHD FINGER PROTEIN"/>
    <property type="match status" value="1"/>
</dbReference>
<dbReference type="InterPro" id="IPR011011">
    <property type="entry name" value="Znf_FYVE_PHD"/>
</dbReference>
<evidence type="ECO:0000256" key="3">
    <source>
        <dbReference type="ARBA" id="ARBA00022833"/>
    </source>
</evidence>
<evidence type="ECO:0000313" key="5">
    <source>
        <dbReference type="Ensembl" id="ENSMALP00000001960.1"/>
    </source>
</evidence>
<dbReference type="GO" id="GO:0008270">
    <property type="term" value="F:zinc ion binding"/>
    <property type="evidence" value="ECO:0007669"/>
    <property type="project" value="UniProtKB-KW"/>
</dbReference>
<organism evidence="5 6">
    <name type="scientific">Monopterus albus</name>
    <name type="common">Swamp eel</name>
    <dbReference type="NCBI Taxonomy" id="43700"/>
    <lineage>
        <taxon>Eukaryota</taxon>
        <taxon>Metazoa</taxon>
        <taxon>Chordata</taxon>
        <taxon>Craniata</taxon>
        <taxon>Vertebrata</taxon>
        <taxon>Euteleostomi</taxon>
        <taxon>Actinopterygii</taxon>
        <taxon>Neopterygii</taxon>
        <taxon>Teleostei</taxon>
        <taxon>Neoteleostei</taxon>
        <taxon>Acanthomorphata</taxon>
        <taxon>Anabantaria</taxon>
        <taxon>Synbranchiformes</taxon>
        <taxon>Synbranchidae</taxon>
        <taxon>Monopterus</taxon>
    </lineage>
</organism>
<keyword evidence="2" id="KW-0863">Zinc-finger</keyword>
<reference evidence="5" key="2">
    <citation type="submission" date="2025-09" db="UniProtKB">
        <authorList>
            <consortium name="Ensembl"/>
        </authorList>
    </citation>
    <scope>IDENTIFICATION</scope>
</reference>
<keyword evidence="3" id="KW-0862">Zinc</keyword>
<reference evidence="5" key="1">
    <citation type="submission" date="2025-08" db="UniProtKB">
        <authorList>
            <consortium name="Ensembl"/>
        </authorList>
    </citation>
    <scope>IDENTIFICATION</scope>
</reference>
<name>A0A3Q3Q125_MONAL</name>
<proteinExistence type="predicted"/>
<evidence type="ECO:0000259" key="4">
    <source>
        <dbReference type="SMART" id="SM00249"/>
    </source>
</evidence>
<dbReference type="InterPro" id="IPR001965">
    <property type="entry name" value="Znf_PHD"/>
</dbReference>
<accession>A0A3Q3Q125</accession>
<dbReference type="Pfam" id="PF00628">
    <property type="entry name" value="PHD"/>
    <property type="match status" value="1"/>
</dbReference>
<dbReference type="AlphaFoldDB" id="A0A3Q3Q125"/>
<dbReference type="InterPro" id="IPR019787">
    <property type="entry name" value="Znf_PHD-finger"/>
</dbReference>
<dbReference type="Gene3D" id="3.30.40.10">
    <property type="entry name" value="Zinc/RING finger domain, C3HC4 (zinc finger)"/>
    <property type="match status" value="1"/>
</dbReference>
<dbReference type="PANTHER" id="PTHR24102:SF28">
    <property type="entry name" value="PHD-TYPE DOMAIN-CONTAINING PROTEIN"/>
    <property type="match status" value="1"/>
</dbReference>